<dbReference type="Gene3D" id="3.40.50.1820">
    <property type="entry name" value="alpha/beta hydrolase"/>
    <property type="match status" value="1"/>
</dbReference>
<feature type="domain" description="BD-FAE-like" evidence="2">
    <location>
        <begin position="70"/>
        <end position="128"/>
    </location>
</feature>
<name>A0ABX6P195_9BURK</name>
<evidence type="ECO:0000256" key="1">
    <source>
        <dbReference type="SAM" id="MobiDB-lite"/>
    </source>
</evidence>
<dbReference type="GO" id="GO:0016787">
    <property type="term" value="F:hydrolase activity"/>
    <property type="evidence" value="ECO:0007669"/>
    <property type="project" value="UniProtKB-KW"/>
</dbReference>
<proteinExistence type="predicted"/>
<feature type="region of interest" description="Disordered" evidence="1">
    <location>
        <begin position="138"/>
        <end position="191"/>
    </location>
</feature>
<reference evidence="3 4" key="1">
    <citation type="submission" date="2020-05" db="EMBL/GenBank/DDBJ databases">
        <title>Ramlibacter rhizophilus sp. nov., isolated from rhizosphere soil of national flower Mugunghwa from South Korea.</title>
        <authorList>
            <person name="Zheng-Fei Y."/>
            <person name="Huan T."/>
        </authorList>
    </citation>
    <scope>NUCLEOTIDE SEQUENCE [LARGE SCALE GENOMIC DNA]</scope>
    <source>
        <strain evidence="3 4">H242</strain>
    </source>
</reference>
<dbReference type="Pfam" id="PF20434">
    <property type="entry name" value="BD-FAE"/>
    <property type="match status" value="1"/>
</dbReference>
<evidence type="ECO:0000313" key="3">
    <source>
        <dbReference type="EMBL" id="QJW83833.1"/>
    </source>
</evidence>
<gene>
    <name evidence="3" type="ORF">HK414_06920</name>
</gene>
<keyword evidence="4" id="KW-1185">Reference proteome</keyword>
<dbReference type="EMBL" id="CP053418">
    <property type="protein sequence ID" value="QJW83833.1"/>
    <property type="molecule type" value="Genomic_DNA"/>
</dbReference>
<organism evidence="3 4">
    <name type="scientific">Ramlibacter terrae</name>
    <dbReference type="NCBI Taxonomy" id="2732511"/>
    <lineage>
        <taxon>Bacteria</taxon>
        <taxon>Pseudomonadati</taxon>
        <taxon>Pseudomonadota</taxon>
        <taxon>Betaproteobacteria</taxon>
        <taxon>Burkholderiales</taxon>
        <taxon>Comamonadaceae</taxon>
        <taxon>Ramlibacter</taxon>
    </lineage>
</organism>
<protein>
    <submittedName>
        <fullName evidence="3">Alpha/beta hydrolase fold domain-containing protein</fullName>
    </submittedName>
</protein>
<accession>A0ABX6P195</accession>
<evidence type="ECO:0000259" key="2">
    <source>
        <dbReference type="Pfam" id="PF20434"/>
    </source>
</evidence>
<feature type="compositionally biased region" description="Basic residues" evidence="1">
    <location>
        <begin position="174"/>
        <end position="186"/>
    </location>
</feature>
<reference evidence="3 4" key="2">
    <citation type="submission" date="2020-05" db="EMBL/GenBank/DDBJ databases">
        <authorList>
            <person name="Khan S.A."/>
            <person name="Jeon C.O."/>
            <person name="Chun B.H."/>
        </authorList>
    </citation>
    <scope>NUCLEOTIDE SEQUENCE [LARGE SCALE GENOMIC DNA]</scope>
    <source>
        <strain evidence="3 4">H242</strain>
    </source>
</reference>
<dbReference type="InterPro" id="IPR049492">
    <property type="entry name" value="BD-FAE-like_dom"/>
</dbReference>
<feature type="compositionally biased region" description="Basic residues" evidence="1">
    <location>
        <begin position="142"/>
        <end position="165"/>
    </location>
</feature>
<evidence type="ECO:0000313" key="4">
    <source>
        <dbReference type="Proteomes" id="UP000500826"/>
    </source>
</evidence>
<keyword evidence="3" id="KW-0378">Hydrolase</keyword>
<dbReference type="Proteomes" id="UP000500826">
    <property type="component" value="Chromosome"/>
</dbReference>
<dbReference type="SUPFAM" id="SSF53474">
    <property type="entry name" value="alpha/beta-Hydrolases"/>
    <property type="match status" value="1"/>
</dbReference>
<sequence>MPHPDTDNWRSVITGKKGTYQPLGSVAELTQRRTGGGGLYAHLNVDLPELAQWHKRVVMRPDGRSTPTAEIYVPHGEGPFPVLVHIHGGAFFTGSAEGERKLAMRFAAAGFVVVNIDYALSPEQPFPRHWKTACMPRAGPAARRRIQRRPRAHRHRRRLGRRQSLRLHGAGAARVRRRPGRRRPRGRAGEVLRRGARLRAARHAAVGVRAAVLGGRVRDLRPRTSAPTSPRACAIRW</sequence>
<dbReference type="InterPro" id="IPR029058">
    <property type="entry name" value="AB_hydrolase_fold"/>
</dbReference>